<dbReference type="AlphaFoldDB" id="D7FTS9"/>
<evidence type="ECO:0000256" key="7">
    <source>
        <dbReference type="SAM" id="MobiDB-lite"/>
    </source>
</evidence>
<dbReference type="GO" id="GO:0005739">
    <property type="term" value="C:mitochondrion"/>
    <property type="evidence" value="ECO:0007669"/>
    <property type="project" value="UniProtKB-SubCell"/>
</dbReference>
<dbReference type="HAMAP" id="MF_03183">
    <property type="entry name" value="Endonuclease_III_Nth"/>
    <property type="match status" value="1"/>
</dbReference>
<keyword evidence="1 6" id="KW-0227">DNA damage</keyword>
<evidence type="ECO:0000256" key="6">
    <source>
        <dbReference type="HAMAP-Rule" id="MF_03183"/>
    </source>
</evidence>
<accession>D7FTS9</accession>
<evidence type="ECO:0000259" key="8">
    <source>
        <dbReference type="SMART" id="SM00478"/>
    </source>
</evidence>
<evidence type="ECO:0000256" key="3">
    <source>
        <dbReference type="ARBA" id="ARBA00023204"/>
    </source>
</evidence>
<comment type="subcellular location">
    <subcellularLocation>
        <location evidence="6">Nucleus</location>
    </subcellularLocation>
    <subcellularLocation>
        <location evidence="6">Mitochondrion</location>
    </subcellularLocation>
</comment>
<dbReference type="SMART" id="SM00478">
    <property type="entry name" value="ENDO3c"/>
    <property type="match status" value="1"/>
</dbReference>
<comment type="catalytic activity">
    <reaction evidence="6">
        <text>2'-deoxyribonucleotide-(2'-deoxyribose 5'-phosphate)-2'-deoxyribonucleotide-DNA = a 3'-end 2'-deoxyribonucleotide-(2,3-dehydro-2,3-deoxyribose 5'-phosphate)-DNA + a 5'-end 5'-phospho-2'-deoxyribonucleoside-DNA + H(+)</text>
        <dbReference type="Rhea" id="RHEA:66592"/>
        <dbReference type="Rhea" id="RHEA-COMP:13180"/>
        <dbReference type="Rhea" id="RHEA-COMP:16897"/>
        <dbReference type="Rhea" id="RHEA-COMP:17067"/>
        <dbReference type="ChEBI" id="CHEBI:15378"/>
        <dbReference type="ChEBI" id="CHEBI:136412"/>
        <dbReference type="ChEBI" id="CHEBI:157695"/>
        <dbReference type="ChEBI" id="CHEBI:167181"/>
        <dbReference type="EC" id="4.2.99.18"/>
    </reaction>
</comment>
<dbReference type="InterPro" id="IPR011257">
    <property type="entry name" value="DNA_glycosylase"/>
</dbReference>
<dbReference type="STRING" id="2880.D7FTS9"/>
<dbReference type="Gene3D" id="1.10.1670.10">
    <property type="entry name" value="Helix-hairpin-Helix base-excision DNA repair enzymes (C-terminal)"/>
    <property type="match status" value="1"/>
</dbReference>
<dbReference type="InParanoid" id="D7FTS9"/>
<dbReference type="Gene3D" id="1.10.340.30">
    <property type="entry name" value="Hypothetical protein, domain 2"/>
    <property type="match status" value="1"/>
</dbReference>
<dbReference type="EC" id="4.2.99.18" evidence="6"/>
<comment type="function">
    <text evidence="6">Bifunctional DNA N-glycosylase with associated apurinic/apyrimidinic (AP) lyase function that catalyzes the first step in base excision repair (BER), the primary repair pathway for the repair of oxidative DNA damage. The DNA N-glycosylase activity releases the damaged DNA base from DNA by cleaving the N-glycosidic bond, leaving an AP site. The AP lyase activity cleaves the phosphodiester bond 3' to the AP site by a beta-elimination. Primarily recognizes and repairs oxidative base damage of pyrimidines.</text>
</comment>
<dbReference type="InterPro" id="IPR003265">
    <property type="entry name" value="HhH-GPD_domain"/>
</dbReference>
<organism evidence="9 10">
    <name type="scientific">Ectocarpus siliculosus</name>
    <name type="common">Brown alga</name>
    <name type="synonym">Conferva siliculosa</name>
    <dbReference type="NCBI Taxonomy" id="2880"/>
    <lineage>
        <taxon>Eukaryota</taxon>
        <taxon>Sar</taxon>
        <taxon>Stramenopiles</taxon>
        <taxon>Ochrophyta</taxon>
        <taxon>PX clade</taxon>
        <taxon>Phaeophyceae</taxon>
        <taxon>Ectocarpales</taxon>
        <taxon>Ectocarpaceae</taxon>
        <taxon>Ectocarpus</taxon>
    </lineage>
</organism>
<dbReference type="EC" id="3.2.2.-" evidence="6"/>
<dbReference type="GO" id="GO:0005634">
    <property type="term" value="C:nucleus"/>
    <property type="evidence" value="ECO:0007669"/>
    <property type="project" value="UniProtKB-SubCell"/>
</dbReference>
<proteinExistence type="inferred from homology"/>
<reference evidence="9 10" key="1">
    <citation type="journal article" date="2010" name="Nature">
        <title>The Ectocarpus genome and the independent evolution of multicellularity in brown algae.</title>
        <authorList>
            <person name="Cock J.M."/>
            <person name="Sterck L."/>
            <person name="Rouze P."/>
            <person name="Scornet D."/>
            <person name="Allen A.E."/>
            <person name="Amoutzias G."/>
            <person name="Anthouard V."/>
            <person name="Artiguenave F."/>
            <person name="Aury J.M."/>
            <person name="Badger J.H."/>
            <person name="Beszteri B."/>
            <person name="Billiau K."/>
            <person name="Bonnet E."/>
            <person name="Bothwell J.H."/>
            <person name="Bowler C."/>
            <person name="Boyen C."/>
            <person name="Brownlee C."/>
            <person name="Carrano C.J."/>
            <person name="Charrier B."/>
            <person name="Cho G.Y."/>
            <person name="Coelho S.M."/>
            <person name="Collen J."/>
            <person name="Corre E."/>
            <person name="Da Silva C."/>
            <person name="Delage L."/>
            <person name="Delaroque N."/>
            <person name="Dittami S.M."/>
            <person name="Doulbeau S."/>
            <person name="Elias M."/>
            <person name="Farnham G."/>
            <person name="Gachon C.M."/>
            <person name="Gschloessl B."/>
            <person name="Heesch S."/>
            <person name="Jabbari K."/>
            <person name="Jubin C."/>
            <person name="Kawai H."/>
            <person name="Kimura K."/>
            <person name="Kloareg B."/>
            <person name="Kupper F.C."/>
            <person name="Lang D."/>
            <person name="Le Bail A."/>
            <person name="Leblanc C."/>
            <person name="Lerouge P."/>
            <person name="Lohr M."/>
            <person name="Lopez P.J."/>
            <person name="Martens C."/>
            <person name="Maumus F."/>
            <person name="Michel G."/>
            <person name="Miranda-Saavedra D."/>
            <person name="Morales J."/>
            <person name="Moreau H."/>
            <person name="Motomura T."/>
            <person name="Nagasato C."/>
            <person name="Napoli C.A."/>
            <person name="Nelson D.R."/>
            <person name="Nyvall-Collen P."/>
            <person name="Peters A.F."/>
            <person name="Pommier C."/>
            <person name="Potin P."/>
            <person name="Poulain J."/>
            <person name="Quesneville H."/>
            <person name="Read B."/>
            <person name="Rensing S.A."/>
            <person name="Ritter A."/>
            <person name="Rousvoal S."/>
            <person name="Samanta M."/>
            <person name="Samson G."/>
            <person name="Schroeder D.C."/>
            <person name="Segurens B."/>
            <person name="Strittmatter M."/>
            <person name="Tonon T."/>
            <person name="Tregear J.W."/>
            <person name="Valentin K."/>
            <person name="von Dassow P."/>
            <person name="Yamagishi T."/>
            <person name="Van de Peer Y."/>
            <person name="Wincker P."/>
        </authorList>
    </citation>
    <scope>NUCLEOTIDE SEQUENCE [LARGE SCALE GENOMIC DNA]</scope>
    <source>
        <strain evidence="10">Ec32 / CCAP1310/4</strain>
    </source>
</reference>
<dbReference type="InterPro" id="IPR023170">
    <property type="entry name" value="HhH_base_excis_C"/>
</dbReference>
<evidence type="ECO:0000313" key="10">
    <source>
        <dbReference type="Proteomes" id="UP000002630"/>
    </source>
</evidence>
<dbReference type="Pfam" id="PF00730">
    <property type="entry name" value="HhH-GPD"/>
    <property type="match status" value="1"/>
</dbReference>
<evidence type="ECO:0000256" key="2">
    <source>
        <dbReference type="ARBA" id="ARBA00022801"/>
    </source>
</evidence>
<sequence length="289" mass="31451">MGQANRNRPGLSIMAANKNAPASPPIRKTTRIPIPTEPPQEKWREQMEGIRSVRRSRDAAVDFAGAGALRDSSAGSEDDVRFQVLMSAMLSSQTKDPVTAAGLNRMRQACAPAPLGAAALLATGMDEDALTELLHPVSFKKTKAKHILMVCKRLAEAEDGRQAGAIPDTVEGLLELPGVGPKMTYLVMDVAWGRNEGICVDTHVHRISNRLGWVDTWNRNRPKAQNPEKTRKHLQGWLPREHWSEVNELLVGFGQQVCFATRPSCSACGISGLCPSADRHGDLALPPSK</sequence>
<name>D7FTS9_ECTSI</name>
<evidence type="ECO:0000313" key="9">
    <source>
        <dbReference type="EMBL" id="CBJ31456.1"/>
    </source>
</evidence>
<protein>
    <recommendedName>
        <fullName evidence="6">Endonuclease III homolog</fullName>
        <ecNumber evidence="6">3.2.2.-</ecNumber>
        <ecNumber evidence="6">4.2.99.18</ecNumber>
    </recommendedName>
    <alternativeName>
        <fullName evidence="6">Bifunctional DNA N-glycosylase/DNA-(apurinic or apyrimidinic site) lyase</fullName>
        <shortName evidence="6">DNA glycosylase/AP lyase</shortName>
    </alternativeName>
</protein>
<keyword evidence="2 6" id="KW-0378">Hydrolase</keyword>
<comment type="similarity">
    <text evidence="6">Belongs to the Nth/MutY family.</text>
</comment>
<keyword evidence="3 6" id="KW-0234">DNA repair</keyword>
<evidence type="ECO:0000256" key="1">
    <source>
        <dbReference type="ARBA" id="ARBA00022763"/>
    </source>
</evidence>
<dbReference type="EMBL" id="FN649742">
    <property type="protein sequence ID" value="CBJ31456.1"/>
    <property type="molecule type" value="Genomic_DNA"/>
</dbReference>
<dbReference type="GO" id="GO:0000703">
    <property type="term" value="F:oxidized pyrimidine nucleobase lesion DNA N-glycosylase activity"/>
    <property type="evidence" value="ECO:0007669"/>
    <property type="project" value="UniProtKB-UniRule"/>
</dbReference>
<dbReference type="GO" id="GO:0006285">
    <property type="term" value="P:base-excision repair, AP site formation"/>
    <property type="evidence" value="ECO:0007669"/>
    <property type="project" value="UniProtKB-UniRule"/>
</dbReference>
<dbReference type="OMA" id="QIIWYGR"/>
<comment type="caution">
    <text evidence="6">Lacks conserved residue(s) required for the propagation of feature annotation.</text>
</comment>
<feature type="compositionally biased region" description="Low complexity" evidence="7">
    <location>
        <begin position="25"/>
        <end position="34"/>
    </location>
</feature>
<dbReference type="PANTHER" id="PTHR43286">
    <property type="entry name" value="ENDONUCLEASE III-LIKE PROTEIN 1"/>
    <property type="match status" value="1"/>
</dbReference>
<evidence type="ECO:0000256" key="5">
    <source>
        <dbReference type="ARBA" id="ARBA00023295"/>
    </source>
</evidence>
<keyword evidence="6" id="KW-0539">Nucleus</keyword>
<dbReference type="SUPFAM" id="SSF48150">
    <property type="entry name" value="DNA-glycosylase"/>
    <property type="match status" value="1"/>
</dbReference>
<dbReference type="GO" id="GO:0006289">
    <property type="term" value="P:nucleotide-excision repair"/>
    <property type="evidence" value="ECO:0007669"/>
    <property type="project" value="TreeGrafter"/>
</dbReference>
<keyword evidence="5 6" id="KW-0326">Glycosidase</keyword>
<dbReference type="GO" id="GO:0003677">
    <property type="term" value="F:DNA binding"/>
    <property type="evidence" value="ECO:0007669"/>
    <property type="project" value="UniProtKB-UniRule"/>
</dbReference>
<dbReference type="EMBL" id="FN648438">
    <property type="protein sequence ID" value="CBJ31456.1"/>
    <property type="molecule type" value="Genomic_DNA"/>
</dbReference>
<dbReference type="PANTHER" id="PTHR43286:SF6">
    <property type="entry name" value="ENDONUCLEASE III HOMOLOG"/>
    <property type="match status" value="1"/>
</dbReference>
<dbReference type="InterPro" id="IPR030841">
    <property type="entry name" value="NTH1"/>
</dbReference>
<gene>
    <name evidence="6" type="primary">NTH1</name>
    <name evidence="9" type="ORF">Esi_0256_0047</name>
</gene>
<dbReference type="CDD" id="cd00056">
    <property type="entry name" value="ENDO3c"/>
    <property type="match status" value="1"/>
</dbReference>
<dbReference type="Proteomes" id="UP000002630">
    <property type="component" value="Linkage Group LG17"/>
</dbReference>
<feature type="domain" description="HhH-GPD" evidence="8">
    <location>
        <begin position="90"/>
        <end position="256"/>
    </location>
</feature>
<keyword evidence="4 6" id="KW-0456">Lyase</keyword>
<keyword evidence="10" id="KW-1185">Reference proteome</keyword>
<dbReference type="eggNOG" id="KOG1921">
    <property type="taxonomic scope" value="Eukaryota"/>
</dbReference>
<feature type="region of interest" description="Disordered" evidence="7">
    <location>
        <begin position="1"/>
        <end position="45"/>
    </location>
</feature>
<evidence type="ECO:0000256" key="4">
    <source>
        <dbReference type="ARBA" id="ARBA00023239"/>
    </source>
</evidence>
<dbReference type="OrthoDB" id="2099276at2759"/>
<dbReference type="GO" id="GO:0140078">
    <property type="term" value="F:class I DNA-(apurinic or apyrimidinic site) endonuclease activity"/>
    <property type="evidence" value="ECO:0007669"/>
    <property type="project" value="UniProtKB-EC"/>
</dbReference>
<keyword evidence="6" id="KW-0496">Mitochondrion</keyword>